<reference evidence="12 13" key="1">
    <citation type="journal article" date="2000" name="Mar. Ecol. Prog. Ser.">
        <title>Phylogenetic characterization of endosymbionts in three hydrothermal vent mussels: influence on host distributions.</title>
        <authorList>
            <person name="Fujiwara Y."/>
            <person name="Takai K."/>
            <person name="Uematsu K."/>
            <person name="Tsuchida S."/>
            <person name="Hunt J.C."/>
            <person name="Hashimoto J."/>
        </authorList>
    </citation>
    <scope>NUCLEOTIDE SEQUENCE [LARGE SCALE GENOMIC DNA]</scope>
    <source>
        <strain evidence="12 13">Myojin Knoll</strain>
    </source>
</reference>
<feature type="binding site" evidence="8 11">
    <location>
        <position position="111"/>
    </location>
    <ligand>
        <name>Mg(2+)</name>
        <dbReference type="ChEBI" id="CHEBI:18420"/>
    </ligand>
</feature>
<dbReference type="PANTHER" id="PTHR20881:SF0">
    <property type="entry name" value="3-METHYL-2-OXOBUTANOATE HYDROXYMETHYLTRANSFERASE"/>
    <property type="match status" value="1"/>
</dbReference>
<dbReference type="OrthoDB" id="9781789at2"/>
<evidence type="ECO:0000256" key="9">
    <source>
        <dbReference type="PIRSR" id="PIRSR000388-1"/>
    </source>
</evidence>
<dbReference type="GO" id="GO:0032259">
    <property type="term" value="P:methylation"/>
    <property type="evidence" value="ECO:0007669"/>
    <property type="project" value="UniProtKB-KW"/>
</dbReference>
<feature type="binding site" evidence="8 11">
    <location>
        <position position="42"/>
    </location>
    <ligand>
        <name>Mg(2+)</name>
        <dbReference type="ChEBI" id="CHEBI:18420"/>
    </ligand>
</feature>
<dbReference type="STRING" id="1303921.BSEPE_0751"/>
<dbReference type="SUPFAM" id="SSF51621">
    <property type="entry name" value="Phosphoenolpyruvate/pyruvate domain"/>
    <property type="match status" value="1"/>
</dbReference>
<dbReference type="PANTHER" id="PTHR20881">
    <property type="entry name" value="3-METHYL-2-OXOBUTANOATE HYDROXYMETHYLTRANSFERASE"/>
    <property type="match status" value="1"/>
</dbReference>
<evidence type="ECO:0000256" key="3">
    <source>
        <dbReference type="ARBA" id="ARBA00011424"/>
    </source>
</evidence>
<comment type="subcellular location">
    <subcellularLocation>
        <location evidence="8">Cytoplasm</location>
    </subcellularLocation>
</comment>
<protein>
    <recommendedName>
        <fullName evidence="8">3-methyl-2-oxobutanoate hydroxymethyltransferase</fullName>
        <ecNumber evidence="8">2.1.2.11</ecNumber>
    </recommendedName>
    <alternativeName>
        <fullName evidence="8">Ketopantoate hydroxymethyltransferase</fullName>
        <shortName evidence="8">KPHMT</shortName>
    </alternativeName>
</protein>
<feature type="binding site" evidence="8 10">
    <location>
        <position position="81"/>
    </location>
    <ligand>
        <name>3-methyl-2-oxobutanoate</name>
        <dbReference type="ChEBI" id="CHEBI:11851"/>
    </ligand>
</feature>
<keyword evidence="8 11" id="KW-0460">Magnesium</keyword>
<keyword evidence="12" id="KW-0489">Methyltransferase</keyword>
<dbReference type="PIRSF" id="PIRSF000388">
    <property type="entry name" value="Pantoate_hydroxy_MeTrfase"/>
    <property type="match status" value="1"/>
</dbReference>
<evidence type="ECO:0000256" key="6">
    <source>
        <dbReference type="ARBA" id="ARBA00022723"/>
    </source>
</evidence>
<keyword evidence="4 8" id="KW-0566">Pantothenate biosynthesis</keyword>
<dbReference type="InterPro" id="IPR015813">
    <property type="entry name" value="Pyrv/PenolPyrv_kinase-like_dom"/>
</dbReference>
<dbReference type="FunFam" id="3.20.20.60:FF:000003">
    <property type="entry name" value="3-methyl-2-oxobutanoate hydroxymethyltransferase"/>
    <property type="match status" value="1"/>
</dbReference>
<dbReference type="UniPathway" id="UPA00028">
    <property type="reaction ID" value="UER00003"/>
</dbReference>
<dbReference type="AlphaFoldDB" id="A0A0P0UR93"/>
<feature type="binding site" evidence="8 11">
    <location>
        <position position="81"/>
    </location>
    <ligand>
        <name>Mg(2+)</name>
        <dbReference type="ChEBI" id="CHEBI:18420"/>
    </ligand>
</feature>
<dbReference type="Proteomes" id="UP000067399">
    <property type="component" value="Chromosome"/>
</dbReference>
<dbReference type="KEGG" id="ebh:BSEPE_0751"/>
<dbReference type="Gene3D" id="3.20.20.60">
    <property type="entry name" value="Phosphoenolpyruvate-binding domains"/>
    <property type="match status" value="1"/>
</dbReference>
<evidence type="ECO:0000256" key="5">
    <source>
        <dbReference type="ARBA" id="ARBA00022679"/>
    </source>
</evidence>
<comment type="similarity">
    <text evidence="2 8">Belongs to the PanB family.</text>
</comment>
<evidence type="ECO:0000256" key="11">
    <source>
        <dbReference type="PIRSR" id="PIRSR000388-3"/>
    </source>
</evidence>
<dbReference type="Pfam" id="PF02548">
    <property type="entry name" value="Pantoate_transf"/>
    <property type="match status" value="1"/>
</dbReference>
<name>A0A0P0UR93_9GAMM</name>
<comment type="catalytic activity">
    <reaction evidence="8">
        <text>(6R)-5,10-methylene-5,6,7,8-tetrahydrofolate + 3-methyl-2-oxobutanoate + H2O = 2-dehydropantoate + (6S)-5,6,7,8-tetrahydrofolate</text>
        <dbReference type="Rhea" id="RHEA:11824"/>
        <dbReference type="ChEBI" id="CHEBI:11561"/>
        <dbReference type="ChEBI" id="CHEBI:11851"/>
        <dbReference type="ChEBI" id="CHEBI:15377"/>
        <dbReference type="ChEBI" id="CHEBI:15636"/>
        <dbReference type="ChEBI" id="CHEBI:57453"/>
        <dbReference type="EC" id="2.1.2.11"/>
    </reaction>
</comment>
<evidence type="ECO:0000256" key="7">
    <source>
        <dbReference type="ARBA" id="ARBA00056497"/>
    </source>
</evidence>
<feature type="binding site" evidence="8 10">
    <location>
        <begin position="42"/>
        <end position="43"/>
    </location>
    <ligand>
        <name>3-methyl-2-oxobutanoate</name>
        <dbReference type="ChEBI" id="CHEBI:11851"/>
    </ligand>
</feature>
<evidence type="ECO:0000313" key="12">
    <source>
        <dbReference type="EMBL" id="BAS67745.1"/>
    </source>
</evidence>
<dbReference type="GO" id="GO:0003864">
    <property type="term" value="F:3-methyl-2-oxobutanoate hydroxymethyltransferase activity"/>
    <property type="evidence" value="ECO:0007669"/>
    <property type="project" value="UniProtKB-UniRule"/>
</dbReference>
<comment type="function">
    <text evidence="7 8">Catalyzes the reversible reaction in which hydroxymethyl group from 5,10-methylenetetrahydrofolate is transferred onto alpha-ketoisovalerate to form ketopantoate.</text>
</comment>
<dbReference type="EC" id="2.1.2.11" evidence="8"/>
<dbReference type="InterPro" id="IPR003700">
    <property type="entry name" value="Pantoate_hydroxy_MeTrfase"/>
</dbReference>
<sequence length="258" mass="27936">MKISELQTYKEQGEKITCLTAYDSSFAQVFDECGIDIILIGDSLGNVIKGGENTLCVGMSDMVYHTQAVAQGVKKALLIADMPHQSYTNAEQTLANAQRLINAGAQMVKLEGGRKLEASFKILYENNIPVCGHLGLQPQSVIEMGGYKVQGRDNDSAQRILDDAKALENWGVKTLVIECIPATLGKKISKQLTIPTIGIGAGVDCDGQVLVSYDMLGITQNTPKFVKNFLTNGNIQSATNDFIQAIKNSTFPADVHSY</sequence>
<dbReference type="CDD" id="cd06557">
    <property type="entry name" value="KPHMT-like"/>
    <property type="match status" value="1"/>
</dbReference>
<comment type="subunit">
    <text evidence="3 8">Homodecamer; pentamer of dimers.</text>
</comment>
<comment type="cofactor">
    <cofactor evidence="8 11">
        <name>Mg(2+)</name>
        <dbReference type="ChEBI" id="CHEBI:18420"/>
    </cofactor>
    <text evidence="8 11">Binds 1 Mg(2+) ion per subunit.</text>
</comment>
<dbReference type="GO" id="GO:0008168">
    <property type="term" value="F:methyltransferase activity"/>
    <property type="evidence" value="ECO:0007669"/>
    <property type="project" value="UniProtKB-KW"/>
</dbReference>
<dbReference type="EMBL" id="AP013042">
    <property type="protein sequence ID" value="BAS67745.1"/>
    <property type="molecule type" value="Genomic_DNA"/>
</dbReference>
<dbReference type="HAMAP" id="MF_00156">
    <property type="entry name" value="PanB"/>
    <property type="match status" value="1"/>
</dbReference>
<proteinExistence type="inferred from homology"/>
<dbReference type="NCBIfam" id="NF001452">
    <property type="entry name" value="PRK00311.1"/>
    <property type="match status" value="1"/>
</dbReference>
<dbReference type="InterPro" id="IPR040442">
    <property type="entry name" value="Pyrv_kinase-like_dom_sf"/>
</dbReference>
<evidence type="ECO:0000256" key="10">
    <source>
        <dbReference type="PIRSR" id="PIRSR000388-2"/>
    </source>
</evidence>
<comment type="pathway">
    <text evidence="1 8">Cofactor biosynthesis; (R)-pantothenate biosynthesis; (R)-pantoate from 3-methyl-2-oxobutanoate: step 1/2.</text>
</comment>
<reference evidence="12 13" key="2">
    <citation type="journal article" date="2016" name="ISME J.">
        <title>Heterogeneous composition of key metabolic gene clusters in a vent mussel symbiont population.</title>
        <authorList>
            <person name="Ikuta T."/>
            <person name="Takaki Y."/>
            <person name="Nagai Y."/>
            <person name="Shimamura S."/>
            <person name="Tsuda M."/>
            <person name="Kawagucci S."/>
            <person name="Aoki Y."/>
            <person name="Inoue K."/>
            <person name="Teruya M."/>
            <person name="Satou K."/>
            <person name="Teruya K."/>
            <person name="Shimoji M."/>
            <person name="Tamotsu H."/>
            <person name="Hirano T."/>
            <person name="Maruyama T."/>
            <person name="Yoshida T."/>
        </authorList>
    </citation>
    <scope>NUCLEOTIDE SEQUENCE [LARGE SCALE GENOMIC DNA]</scope>
    <source>
        <strain evidence="12 13">Myojin Knoll</strain>
    </source>
</reference>
<dbReference type="GO" id="GO:0005737">
    <property type="term" value="C:cytoplasm"/>
    <property type="evidence" value="ECO:0007669"/>
    <property type="project" value="UniProtKB-SubCell"/>
</dbReference>
<dbReference type="GO" id="GO:0015940">
    <property type="term" value="P:pantothenate biosynthetic process"/>
    <property type="evidence" value="ECO:0007669"/>
    <property type="project" value="UniProtKB-UniRule"/>
</dbReference>
<organism evidence="12 13">
    <name type="scientific">endosymbiont of Bathymodiolus septemdierum str. Myojin knoll</name>
    <dbReference type="NCBI Taxonomy" id="1303921"/>
    <lineage>
        <taxon>Bacteria</taxon>
        <taxon>Pseudomonadati</taxon>
        <taxon>Pseudomonadota</taxon>
        <taxon>Gammaproteobacteria</taxon>
        <taxon>sulfur-oxidizing symbionts</taxon>
    </lineage>
</organism>
<keyword evidence="8" id="KW-0963">Cytoplasm</keyword>
<feature type="binding site" evidence="8 10">
    <location>
        <position position="109"/>
    </location>
    <ligand>
        <name>3-methyl-2-oxobutanoate</name>
        <dbReference type="ChEBI" id="CHEBI:11851"/>
    </ligand>
</feature>
<evidence type="ECO:0000256" key="4">
    <source>
        <dbReference type="ARBA" id="ARBA00022655"/>
    </source>
</evidence>
<dbReference type="NCBIfam" id="TIGR00222">
    <property type="entry name" value="panB"/>
    <property type="match status" value="1"/>
</dbReference>
<gene>
    <name evidence="8 12" type="primary">panB</name>
    <name evidence="12" type="ORF">BSEPE_0751</name>
</gene>
<dbReference type="GO" id="GO:0000287">
    <property type="term" value="F:magnesium ion binding"/>
    <property type="evidence" value="ECO:0007669"/>
    <property type="project" value="TreeGrafter"/>
</dbReference>
<evidence type="ECO:0000256" key="8">
    <source>
        <dbReference type="HAMAP-Rule" id="MF_00156"/>
    </source>
</evidence>
<evidence type="ECO:0000256" key="1">
    <source>
        <dbReference type="ARBA" id="ARBA00005033"/>
    </source>
</evidence>
<evidence type="ECO:0000313" key="13">
    <source>
        <dbReference type="Proteomes" id="UP000067399"/>
    </source>
</evidence>
<accession>A0A0P0UR93</accession>
<keyword evidence="13" id="KW-1185">Reference proteome</keyword>
<keyword evidence="5 8" id="KW-0808">Transferase</keyword>
<keyword evidence="6 8" id="KW-0479">Metal-binding</keyword>
<evidence type="ECO:0000256" key="2">
    <source>
        <dbReference type="ARBA" id="ARBA00008676"/>
    </source>
</evidence>
<feature type="active site" description="Proton acceptor" evidence="8 9">
    <location>
        <position position="178"/>
    </location>
</feature>